<keyword evidence="4" id="KW-0597">Phosphoprotein</keyword>
<gene>
    <name evidence="12" type="ORF">FQN60_008871</name>
</gene>
<dbReference type="Pfam" id="PF02194">
    <property type="entry name" value="PXA"/>
    <property type="match status" value="1"/>
</dbReference>
<feature type="domain" description="RGS" evidence="9">
    <location>
        <begin position="334"/>
        <end position="466"/>
    </location>
</feature>
<dbReference type="Proteomes" id="UP000327493">
    <property type="component" value="Chromosome 20"/>
</dbReference>
<dbReference type="SMART" id="SM00313">
    <property type="entry name" value="PXA"/>
    <property type="match status" value="1"/>
</dbReference>
<dbReference type="FunFam" id="1.10.167.10:FF:000004">
    <property type="entry name" value="sorting nexin-14 isoform X1"/>
    <property type="match status" value="1"/>
</dbReference>
<dbReference type="InterPro" id="IPR037892">
    <property type="entry name" value="SNX14_RGS"/>
</dbReference>
<dbReference type="GO" id="GO:0080025">
    <property type="term" value="F:phosphatidylinositol-3,5-bisphosphate binding"/>
    <property type="evidence" value="ECO:0007669"/>
    <property type="project" value="InterPro"/>
</dbReference>
<dbReference type="InterPro" id="IPR037436">
    <property type="entry name" value="SNX14_PX"/>
</dbReference>
<dbReference type="SMART" id="SM00312">
    <property type="entry name" value="PX"/>
    <property type="match status" value="1"/>
</dbReference>
<sequence length="953" mass="110487">MGCIRACLQKIRRRVKLERFRELGRQYPVFCFLMLVLLLSTVLLNRYIHIMMVFWSFLAGVFTFYCSLGPESLLPNVLVSIKSKTKSYQQELFPLGHSCAVCGKIKCKRHRPTLLLENYQPWLDLNIPSKVDASLSEILELVLENFVYPWYRDITDDEAFVDDLRVTLRFFAAVLVRRTQKVDVASLITQKLLKVAMKHIEIISKARQKVKNAEFLQQAALEEYGPDLHVALRSRRDELLYLRKLTEMLFPYILPPKATDCRSLTLLIREVLAGSVFLPSMDYLADPDTVNHLLLIFIDNSPPEEPMEPTSTLVPFLQKYSDIRNKKPSVLKLELREIREQQDLLFRFMNFLKQEGAVHVLQFCLAVEEFNDKILCPELSDTEKIMLHEEVKKIYETYCLDESVDKIRFDPFIVEEIRNIAEGPYAEVVKLQTMRCLFEAYEHVLSLLENVFTPMFCHSDEYFRQLLRGAESPARNSRMSSSWDWSPESPSSMFTASGSSSPASFNSLHAQSTFTTFSYGSLSHRHSSPKNTSKRGESFGISRIGSKIKGVFKSTTMEGAMLPSHGLVEGEDDMVEEAMMVLEDDSPMEAASTPSTPRNLSAWNITIPYIDFYDDDVKRERIPVFCIDVERNDRKAVGHESENWSVYRRYLEFYVFESKLTEFHGSFPDAQLPSKRIIGPKNYEFLTSKREEFQEYLQKLLQHPELSNSQLLADFLSPYSMESQFLDKMLPDVNLGTKGQHLEPFIQSFFNSCESPKPKPSRPELTILSPTSENDKKLFNDLFKNNANRSEMTEKRHNQNYFMEMITVEGLYDYLMFLGRVVFHIPDWLHHLLMGGRILLKNTLEAYTDYYLQCKLNQVVQEHRLSSVPRSAQDKQRRAKKTFDQMRTYIPDFLGKCIGEEAKYEGVRLLFDGLQQPVLNKQLTYVLLDIAIQELFPELNKVQKDTAVMAPWM</sequence>
<dbReference type="InterPro" id="IPR016137">
    <property type="entry name" value="RGS"/>
</dbReference>
<comment type="similarity">
    <text evidence="2">Belongs to the sorting nexin family.</text>
</comment>
<evidence type="ECO:0000256" key="7">
    <source>
        <dbReference type="ARBA" id="ARBA00071933"/>
    </source>
</evidence>
<dbReference type="AlphaFoldDB" id="A0A5J5CQR3"/>
<dbReference type="GO" id="GO:0005770">
    <property type="term" value="C:late endosome"/>
    <property type="evidence" value="ECO:0007669"/>
    <property type="project" value="TreeGrafter"/>
</dbReference>
<evidence type="ECO:0000313" key="13">
    <source>
        <dbReference type="Proteomes" id="UP000327493"/>
    </source>
</evidence>
<dbReference type="SMART" id="SM00315">
    <property type="entry name" value="RGS"/>
    <property type="match status" value="1"/>
</dbReference>
<organism evidence="12 13">
    <name type="scientific">Etheostoma spectabile</name>
    <name type="common">orangethroat darter</name>
    <dbReference type="NCBI Taxonomy" id="54343"/>
    <lineage>
        <taxon>Eukaryota</taxon>
        <taxon>Metazoa</taxon>
        <taxon>Chordata</taxon>
        <taxon>Craniata</taxon>
        <taxon>Vertebrata</taxon>
        <taxon>Euteleostomi</taxon>
        <taxon>Actinopterygii</taxon>
        <taxon>Neopterygii</taxon>
        <taxon>Teleostei</taxon>
        <taxon>Neoteleostei</taxon>
        <taxon>Acanthomorphata</taxon>
        <taxon>Eupercaria</taxon>
        <taxon>Perciformes</taxon>
        <taxon>Percoidei</taxon>
        <taxon>Percidae</taxon>
        <taxon>Etheostomatinae</taxon>
        <taxon>Etheostoma</taxon>
    </lineage>
</organism>
<dbReference type="PANTHER" id="PTHR22775">
    <property type="entry name" value="SORTING NEXIN"/>
    <property type="match status" value="1"/>
</dbReference>
<dbReference type="Pfam" id="PF00615">
    <property type="entry name" value="RGS"/>
    <property type="match status" value="1"/>
</dbReference>
<reference evidence="12 13" key="1">
    <citation type="submission" date="2019-08" db="EMBL/GenBank/DDBJ databases">
        <title>A chromosome-level genome assembly, high-density linkage maps, and genome scans reveal the genomic architecture of hybrid incompatibilities underlying speciation via character displacement in darters (Percidae: Etheostominae).</title>
        <authorList>
            <person name="Moran R.L."/>
            <person name="Catchen J.M."/>
            <person name="Fuller R.C."/>
        </authorList>
    </citation>
    <scope>NUCLEOTIDE SEQUENCE [LARGE SCALE GENOMIC DNA]</scope>
    <source>
        <strain evidence="12">EspeVRDwgs_2016</strain>
        <tissue evidence="12">Muscle</tissue>
    </source>
</reference>
<dbReference type="FunFam" id="3.30.1520.10:FF:000007">
    <property type="entry name" value="sorting nexin-14 isoform X1"/>
    <property type="match status" value="1"/>
</dbReference>
<dbReference type="InterPro" id="IPR001683">
    <property type="entry name" value="PX_dom"/>
</dbReference>
<feature type="domain" description="PX" evidence="10">
    <location>
        <begin position="603"/>
        <end position="723"/>
    </location>
</feature>
<evidence type="ECO:0000256" key="1">
    <source>
        <dbReference type="ARBA" id="ARBA00004279"/>
    </source>
</evidence>
<dbReference type="SUPFAM" id="SSF64268">
    <property type="entry name" value="PX domain"/>
    <property type="match status" value="1"/>
</dbReference>
<evidence type="ECO:0000259" key="11">
    <source>
        <dbReference type="PROSITE" id="PS51207"/>
    </source>
</evidence>
<evidence type="ECO:0000256" key="6">
    <source>
        <dbReference type="ARBA" id="ARBA00023273"/>
    </source>
</evidence>
<dbReference type="InterPro" id="IPR044926">
    <property type="entry name" value="RGS_subdomain_2"/>
</dbReference>
<accession>A0A5J5CQR3</accession>
<comment type="subcellular location">
    <subcellularLocation>
        <location evidence="1">Cell projection</location>
        <location evidence="1">Dendrite</location>
    </subcellularLocation>
</comment>
<dbReference type="SUPFAM" id="SSF48097">
    <property type="entry name" value="Regulator of G-protein signaling, RGS"/>
    <property type="match status" value="1"/>
</dbReference>
<dbReference type="GO" id="GO:0030425">
    <property type="term" value="C:dendrite"/>
    <property type="evidence" value="ECO:0007669"/>
    <property type="project" value="UniProtKB-SubCell"/>
</dbReference>
<feature type="transmembrane region" description="Helical" evidence="8">
    <location>
        <begin position="27"/>
        <end position="45"/>
    </location>
</feature>
<dbReference type="CDD" id="cd08722">
    <property type="entry name" value="RGS_SNX14"/>
    <property type="match status" value="1"/>
</dbReference>
<evidence type="ECO:0000259" key="9">
    <source>
        <dbReference type="PROSITE" id="PS50132"/>
    </source>
</evidence>
<keyword evidence="8" id="KW-0472">Membrane</keyword>
<dbReference type="PROSITE" id="PS50195">
    <property type="entry name" value="PX"/>
    <property type="match status" value="1"/>
</dbReference>
<dbReference type="InterPro" id="IPR036305">
    <property type="entry name" value="RGS_sf"/>
</dbReference>
<keyword evidence="13" id="KW-1185">Reference proteome</keyword>
<evidence type="ECO:0000256" key="8">
    <source>
        <dbReference type="SAM" id="Phobius"/>
    </source>
</evidence>
<dbReference type="EMBL" id="VOFY01000020">
    <property type="protein sequence ID" value="KAA8582131.1"/>
    <property type="molecule type" value="Genomic_DNA"/>
</dbReference>
<evidence type="ECO:0000259" key="10">
    <source>
        <dbReference type="PROSITE" id="PS50195"/>
    </source>
</evidence>
<name>A0A5J5CQR3_9PERO</name>
<proteinExistence type="inferred from homology"/>
<dbReference type="InterPro" id="IPR013937">
    <property type="entry name" value="Sorting_nexin_C"/>
</dbReference>
<evidence type="ECO:0000256" key="2">
    <source>
        <dbReference type="ARBA" id="ARBA00010883"/>
    </source>
</evidence>
<evidence type="ECO:0000256" key="5">
    <source>
        <dbReference type="ARBA" id="ARBA00022927"/>
    </source>
</evidence>
<dbReference type="PROSITE" id="PS51207">
    <property type="entry name" value="PXA"/>
    <property type="match status" value="1"/>
</dbReference>
<dbReference type="Gene3D" id="3.30.1520.10">
    <property type="entry name" value="Phox-like domain"/>
    <property type="match status" value="1"/>
</dbReference>
<evidence type="ECO:0000256" key="3">
    <source>
        <dbReference type="ARBA" id="ARBA00022448"/>
    </source>
</evidence>
<keyword evidence="8" id="KW-0812">Transmembrane</keyword>
<dbReference type="GO" id="GO:0097352">
    <property type="term" value="P:autophagosome maturation"/>
    <property type="evidence" value="ECO:0007669"/>
    <property type="project" value="TreeGrafter"/>
</dbReference>
<keyword evidence="3" id="KW-0813">Transport</keyword>
<evidence type="ECO:0000313" key="12">
    <source>
        <dbReference type="EMBL" id="KAA8582131.1"/>
    </source>
</evidence>
<evidence type="ECO:0000256" key="4">
    <source>
        <dbReference type="ARBA" id="ARBA00022553"/>
    </source>
</evidence>
<dbReference type="InterPro" id="IPR003114">
    <property type="entry name" value="Phox_assoc"/>
</dbReference>
<dbReference type="InterPro" id="IPR036871">
    <property type="entry name" value="PX_dom_sf"/>
</dbReference>
<dbReference type="PROSITE" id="PS50132">
    <property type="entry name" value="RGS"/>
    <property type="match status" value="1"/>
</dbReference>
<keyword evidence="5" id="KW-0653">Protein transport</keyword>
<protein>
    <recommendedName>
        <fullName evidence="7">Sorting nexin-14</fullName>
    </recommendedName>
</protein>
<dbReference type="Gene3D" id="1.10.167.10">
    <property type="entry name" value="Regulator of G-protein Signalling 4, domain 2"/>
    <property type="match status" value="1"/>
</dbReference>
<comment type="caution">
    <text evidence="12">The sequence shown here is derived from an EMBL/GenBank/DDBJ whole genome shotgun (WGS) entry which is preliminary data.</text>
</comment>
<dbReference type="Pfam" id="PF08628">
    <property type="entry name" value="Nexin_C"/>
    <property type="match status" value="1"/>
</dbReference>
<keyword evidence="6" id="KW-0966">Cell projection</keyword>
<dbReference type="Pfam" id="PF00787">
    <property type="entry name" value="PX"/>
    <property type="match status" value="1"/>
</dbReference>
<keyword evidence="8" id="KW-1133">Transmembrane helix</keyword>
<feature type="domain" description="PXA" evidence="11">
    <location>
        <begin position="128"/>
        <end position="302"/>
    </location>
</feature>
<dbReference type="PANTHER" id="PTHR22775:SF44">
    <property type="entry name" value="SORTING NEXIN-14"/>
    <property type="match status" value="1"/>
</dbReference>
<dbReference type="CDD" id="cd06877">
    <property type="entry name" value="PX_SNX14"/>
    <property type="match status" value="1"/>
</dbReference>
<dbReference type="GO" id="GO:0015031">
    <property type="term" value="P:protein transport"/>
    <property type="evidence" value="ECO:0007669"/>
    <property type="project" value="UniProtKB-KW"/>
</dbReference>